<name>A0A1E5UN83_9POAL</name>
<evidence type="ECO:0008006" key="3">
    <source>
        <dbReference type="Google" id="ProtNLM"/>
    </source>
</evidence>
<gene>
    <name evidence="1" type="ORF">BAE44_0024659</name>
</gene>
<sequence>MVRRLEAATIDKKELVVFLTRCPLLHRQPYSAHLFLDMYMFGRHAERDQVVEFLLQIEPPGATNHRVLPIVGPRFIGKSTLVKHVCNDERVRNYFSFVLFYKGEDLEDETLASFRKNCVIKHQNNSALGERSLIVIELVGDVDDRTWKRLYYSSGRRMTPGSKMILTSRSEKIARFGTTQVLRLKSLSSNFIAKWYRESEAFWYFFKLLVFGSTDPGEHPGLASMAMEMALQARGSFMTAYIMAAMLRADFSRKLWCKVLGMARQYIQKNIALFDKYPNDFKAKPWHVGSLINIFLCMILTRRILVSGKSSQTQTVTELTGEATSITLPANSGTDSEKLTREHSIFWCCNSQLFCYSIPTI</sequence>
<keyword evidence="2" id="KW-1185">Reference proteome</keyword>
<organism evidence="1 2">
    <name type="scientific">Dichanthelium oligosanthes</name>
    <dbReference type="NCBI Taxonomy" id="888268"/>
    <lineage>
        <taxon>Eukaryota</taxon>
        <taxon>Viridiplantae</taxon>
        <taxon>Streptophyta</taxon>
        <taxon>Embryophyta</taxon>
        <taxon>Tracheophyta</taxon>
        <taxon>Spermatophyta</taxon>
        <taxon>Magnoliopsida</taxon>
        <taxon>Liliopsida</taxon>
        <taxon>Poales</taxon>
        <taxon>Poaceae</taxon>
        <taxon>PACMAD clade</taxon>
        <taxon>Panicoideae</taxon>
        <taxon>Panicodae</taxon>
        <taxon>Paniceae</taxon>
        <taxon>Dichantheliinae</taxon>
        <taxon>Dichanthelium</taxon>
    </lineage>
</organism>
<dbReference type="PANTHER" id="PTHR33377">
    <property type="entry name" value="OS10G0134700 PROTEIN-RELATED"/>
    <property type="match status" value="1"/>
</dbReference>
<protein>
    <recommendedName>
        <fullName evidence="3">NB-ARC domain-containing protein</fullName>
    </recommendedName>
</protein>
<dbReference type="OrthoDB" id="691944at2759"/>
<evidence type="ECO:0000313" key="1">
    <source>
        <dbReference type="EMBL" id="OEL14321.1"/>
    </source>
</evidence>
<dbReference type="AlphaFoldDB" id="A0A1E5UN83"/>
<comment type="caution">
    <text evidence="1">The sequence shown here is derived from an EMBL/GenBank/DDBJ whole genome shotgun (WGS) entry which is preliminary data.</text>
</comment>
<dbReference type="Gene3D" id="3.40.50.300">
    <property type="entry name" value="P-loop containing nucleotide triphosphate hydrolases"/>
    <property type="match status" value="1"/>
</dbReference>
<accession>A0A1E5UN83</accession>
<reference evidence="1 2" key="1">
    <citation type="submission" date="2016-09" db="EMBL/GenBank/DDBJ databases">
        <title>The draft genome of Dichanthelium oligosanthes: A C3 panicoid grass species.</title>
        <authorList>
            <person name="Studer A.J."/>
            <person name="Schnable J.C."/>
            <person name="Brutnell T.P."/>
        </authorList>
    </citation>
    <scope>NUCLEOTIDE SEQUENCE [LARGE SCALE GENOMIC DNA]</scope>
    <source>
        <strain evidence="2">cv. Kellogg 1175</strain>
        <tissue evidence="1">Leaf</tissue>
    </source>
</reference>
<dbReference type="PANTHER" id="PTHR33377:SF115">
    <property type="entry name" value="OS05G0533301 PROTEIN"/>
    <property type="match status" value="1"/>
</dbReference>
<evidence type="ECO:0000313" key="2">
    <source>
        <dbReference type="Proteomes" id="UP000095767"/>
    </source>
</evidence>
<dbReference type="Proteomes" id="UP000095767">
    <property type="component" value="Unassembled WGS sequence"/>
</dbReference>
<dbReference type="SUPFAM" id="SSF52540">
    <property type="entry name" value="P-loop containing nucleoside triphosphate hydrolases"/>
    <property type="match status" value="1"/>
</dbReference>
<proteinExistence type="predicted"/>
<dbReference type="GO" id="GO:0043531">
    <property type="term" value="F:ADP binding"/>
    <property type="evidence" value="ECO:0007669"/>
    <property type="project" value="InterPro"/>
</dbReference>
<dbReference type="EMBL" id="LWDX02070476">
    <property type="protein sequence ID" value="OEL14321.1"/>
    <property type="molecule type" value="Genomic_DNA"/>
</dbReference>
<dbReference type="InterPro" id="IPR027417">
    <property type="entry name" value="P-loop_NTPase"/>
</dbReference>